<evidence type="ECO:0000256" key="1">
    <source>
        <dbReference type="SAM" id="Coils"/>
    </source>
</evidence>
<feature type="coiled-coil region" evidence="1">
    <location>
        <begin position="273"/>
        <end position="300"/>
    </location>
</feature>
<comment type="caution">
    <text evidence="3">The sequence shown here is derived from an EMBL/GenBank/DDBJ whole genome shotgun (WGS) entry which is preliminary data.</text>
</comment>
<accession>A0A0G2IB75</accession>
<name>A0A0G2IB75_9EURO</name>
<evidence type="ECO:0008006" key="5">
    <source>
        <dbReference type="Google" id="ProtNLM"/>
    </source>
</evidence>
<dbReference type="OrthoDB" id="4180682at2759"/>
<dbReference type="EMBL" id="LCZI01000237">
    <property type="protein sequence ID" value="KKZ67520.1"/>
    <property type="molecule type" value="Genomic_DNA"/>
</dbReference>
<proteinExistence type="predicted"/>
<sequence length="314" mass="35613">MMGEKEVIQPHVPQLLGTTRDYERLQHPKDLGHFREPYEGRRLPLRPTDLRAIINADTFPNSEQPKYPATTAASQLPQYYHSTSSHLATQRRSDDSPSYAITSSRLQDQGKPSSSGSPQIMKQNPIPSREQPTQFLVPVPSYANGSTQASNTLAAADHYFQACNLPRIASQHESSPRSSYHLFRQTQMSSTSTQCNQQQYPAVIPPLPQGGLRNSLARLEDVRPHLIRNPPMLQTATESAQRWLGTIDIDMKSGSRRAAEKRRLKSCASKMFRQRKKAKVEEMQETIERLTKECDYLRRLCNRLGKSREAEINS</sequence>
<keyword evidence="1" id="KW-0175">Coiled coil</keyword>
<feature type="region of interest" description="Disordered" evidence="2">
    <location>
        <begin position="1"/>
        <end position="22"/>
    </location>
</feature>
<evidence type="ECO:0000313" key="4">
    <source>
        <dbReference type="Proteomes" id="UP000034164"/>
    </source>
</evidence>
<organism evidence="3 4">
    <name type="scientific">[Emmonsia] crescens</name>
    <dbReference type="NCBI Taxonomy" id="73230"/>
    <lineage>
        <taxon>Eukaryota</taxon>
        <taxon>Fungi</taxon>
        <taxon>Dikarya</taxon>
        <taxon>Ascomycota</taxon>
        <taxon>Pezizomycotina</taxon>
        <taxon>Eurotiomycetes</taxon>
        <taxon>Eurotiomycetidae</taxon>
        <taxon>Onygenales</taxon>
        <taxon>Ajellomycetaceae</taxon>
        <taxon>Emergomyces</taxon>
    </lineage>
</organism>
<evidence type="ECO:0000256" key="2">
    <source>
        <dbReference type="SAM" id="MobiDB-lite"/>
    </source>
</evidence>
<protein>
    <recommendedName>
        <fullName evidence="5">BZIP domain-containing protein</fullName>
    </recommendedName>
</protein>
<dbReference type="Proteomes" id="UP000034164">
    <property type="component" value="Unassembled WGS sequence"/>
</dbReference>
<feature type="compositionally biased region" description="Polar residues" evidence="2">
    <location>
        <begin position="99"/>
        <end position="132"/>
    </location>
</feature>
<feature type="compositionally biased region" description="Polar residues" evidence="2">
    <location>
        <begin position="81"/>
        <end position="90"/>
    </location>
</feature>
<feature type="region of interest" description="Disordered" evidence="2">
    <location>
        <begin position="81"/>
        <end position="132"/>
    </location>
</feature>
<evidence type="ECO:0000313" key="3">
    <source>
        <dbReference type="EMBL" id="KKZ67520.1"/>
    </source>
</evidence>
<dbReference type="VEuPathDB" id="FungiDB:EMCG_06809"/>
<reference evidence="4" key="1">
    <citation type="journal article" date="2015" name="PLoS Genet.">
        <title>The dynamic genome and transcriptome of the human fungal pathogen Blastomyces and close relative Emmonsia.</title>
        <authorList>
            <person name="Munoz J.F."/>
            <person name="Gauthier G.M."/>
            <person name="Desjardins C.A."/>
            <person name="Gallo J.E."/>
            <person name="Holder J."/>
            <person name="Sullivan T.D."/>
            <person name="Marty A.J."/>
            <person name="Carmen J.C."/>
            <person name="Chen Z."/>
            <person name="Ding L."/>
            <person name="Gujja S."/>
            <person name="Magrini V."/>
            <person name="Misas E."/>
            <person name="Mitreva M."/>
            <person name="Priest M."/>
            <person name="Saif S."/>
            <person name="Whiston E.A."/>
            <person name="Young S."/>
            <person name="Zeng Q."/>
            <person name="Goldman W.E."/>
            <person name="Mardis E.R."/>
            <person name="Taylor J.W."/>
            <person name="McEwen J.G."/>
            <person name="Clay O.K."/>
            <person name="Klein B.S."/>
            <person name="Cuomo C.A."/>
        </authorList>
    </citation>
    <scope>NUCLEOTIDE SEQUENCE [LARGE SCALE GENOMIC DNA]</scope>
    <source>
        <strain evidence="4">UAMH 3008</strain>
    </source>
</reference>
<dbReference type="AlphaFoldDB" id="A0A0G2IB75"/>
<gene>
    <name evidence="3" type="ORF">EMCG_06809</name>
</gene>